<dbReference type="SUPFAM" id="SSF55073">
    <property type="entry name" value="Nucleotide cyclase"/>
    <property type="match status" value="1"/>
</dbReference>
<keyword evidence="2" id="KW-1133">Transmembrane helix</keyword>
<dbReference type="PANTHER" id="PTHR44757:SF2">
    <property type="entry name" value="BIOFILM ARCHITECTURE MAINTENANCE PROTEIN MBAA"/>
    <property type="match status" value="1"/>
</dbReference>
<feature type="domain" description="PAS" evidence="3">
    <location>
        <begin position="145"/>
        <end position="217"/>
    </location>
</feature>
<dbReference type="STRING" id="1120975.SAMN02746064_01017"/>
<dbReference type="NCBIfam" id="TIGR00229">
    <property type="entry name" value="sensory_box"/>
    <property type="match status" value="2"/>
</dbReference>
<dbReference type="Pfam" id="PF13426">
    <property type="entry name" value="PAS_9"/>
    <property type="match status" value="1"/>
</dbReference>
<dbReference type="CDD" id="cd01948">
    <property type="entry name" value="EAL"/>
    <property type="match status" value="1"/>
</dbReference>
<evidence type="ECO:0000259" key="5">
    <source>
        <dbReference type="PROSITE" id="PS50883"/>
    </source>
</evidence>
<dbReference type="PROSITE" id="PS50887">
    <property type="entry name" value="GGDEF"/>
    <property type="match status" value="1"/>
</dbReference>
<evidence type="ECO:0000259" key="4">
    <source>
        <dbReference type="PROSITE" id="PS50113"/>
    </source>
</evidence>
<dbReference type="PROSITE" id="PS50112">
    <property type="entry name" value="PAS"/>
    <property type="match status" value="2"/>
</dbReference>
<dbReference type="InterPro" id="IPR000014">
    <property type="entry name" value="PAS"/>
</dbReference>
<dbReference type="SMART" id="SM00091">
    <property type="entry name" value="PAS"/>
    <property type="match status" value="2"/>
</dbReference>
<dbReference type="SUPFAM" id="SSF55785">
    <property type="entry name" value="PYP-like sensor domain (PAS domain)"/>
    <property type="match status" value="2"/>
</dbReference>
<sequence>MVIHIKSDDKLLIKIEELEKKFAEFTKMKKGIDPKKESVKIIFIYLVMGSLWITLSDRLAAQLFEDVRTLALFSTWKGWLYVLVTGWIFYGIIFKSLVLYRDSIVIIYNNYEELSSAHEELIGIEEELSEKYDELEQSYHKLSLSDQKYKLAVDGAKDGIWEWDIKEDRYLFSEKWLKYCGYDPWQIKNTIDGWKGLLHPEDADEAERTLKEYLNSGNGGYQNIYRIRCAEGSYKTILSKGVCIWDEEGNPVRMAGSHTDITQQMMLQESLREEKEFSDNVIKESAVIIMLLSLEGEILRFNDFARGITGYADEEIKGKKVFELFPRNKQDKIKGLYREIITGENANSIEEKIITKNNKAVDVLWSFSPLHDNVGNTRGIILNGTDITERKEMERRLYHAAYYDELTQLPNRAMFNFKVEEKLSEIKGTNDQMALLYLDIDNFKHINEIYGYIVGDELLRYVASVLSHTVSSEGITARLSGDEFIVSMEGIKGVDDVIDQINEINYCLSKPWIHNGQEFYINISCGVAIYPKDGDNLGTLLKRADLAVFSAKEQGKNSYCLFAEEMEDKSKKYMEMDNMLRKAILGNEFTLHYQPQVDATNGKIKKLEALIRWNHPERGFISPEEFIPIAEQTGHIEAIGEWVVEEACRQIKSWKGKGITTPKVSINLSSTMLSRQGISEKSIETINRSIQNVDVEFEITETAILTNEKNVLKALDIMKKNGITIALDDFGTGYSSLNHLQNLPIDVLKIDSSFLMNIHKSDKEKSLYESVIQLAHSLELEVVAEGVETKEQVEFLKENKCDTLQGYYFSRPLPPDKAEVIIANGFIKI</sequence>
<dbReference type="SMART" id="SM00267">
    <property type="entry name" value="GGDEF"/>
    <property type="match status" value="1"/>
</dbReference>
<dbReference type="Pfam" id="PF08447">
    <property type="entry name" value="PAS_3"/>
    <property type="match status" value="1"/>
</dbReference>
<dbReference type="Pfam" id="PF00563">
    <property type="entry name" value="EAL"/>
    <property type="match status" value="1"/>
</dbReference>
<dbReference type="InterPro" id="IPR043128">
    <property type="entry name" value="Rev_trsase/Diguanyl_cyclase"/>
</dbReference>
<dbReference type="PROSITE" id="PS50113">
    <property type="entry name" value="PAC"/>
    <property type="match status" value="2"/>
</dbReference>
<dbReference type="RefSeq" id="WP_073270003.1">
    <property type="nucleotide sequence ID" value="NZ_FQTU01000005.1"/>
</dbReference>
<evidence type="ECO:0000259" key="6">
    <source>
        <dbReference type="PROSITE" id="PS50887"/>
    </source>
</evidence>
<evidence type="ECO:0000313" key="8">
    <source>
        <dbReference type="Proteomes" id="UP000184251"/>
    </source>
</evidence>
<dbReference type="Proteomes" id="UP000184251">
    <property type="component" value="Unassembled WGS sequence"/>
</dbReference>
<proteinExistence type="predicted"/>
<dbReference type="InterPro" id="IPR029787">
    <property type="entry name" value="Nucleotide_cyclase"/>
</dbReference>
<dbReference type="Pfam" id="PF00990">
    <property type="entry name" value="GGDEF"/>
    <property type="match status" value="1"/>
</dbReference>
<dbReference type="SUPFAM" id="SSF141868">
    <property type="entry name" value="EAL domain-like"/>
    <property type="match status" value="1"/>
</dbReference>
<dbReference type="InterPro" id="IPR035919">
    <property type="entry name" value="EAL_sf"/>
</dbReference>
<accession>A0A1M4VJB8</accession>
<dbReference type="PANTHER" id="PTHR44757">
    <property type="entry name" value="DIGUANYLATE CYCLASE DGCP"/>
    <property type="match status" value="1"/>
</dbReference>
<dbReference type="InterPro" id="IPR001610">
    <property type="entry name" value="PAC"/>
</dbReference>
<dbReference type="FunFam" id="3.20.20.450:FF:000001">
    <property type="entry name" value="Cyclic di-GMP phosphodiesterase yahA"/>
    <property type="match status" value="1"/>
</dbReference>
<reference evidence="7 8" key="1">
    <citation type="submission" date="2016-11" db="EMBL/GenBank/DDBJ databases">
        <authorList>
            <person name="Jaros S."/>
            <person name="Januszkiewicz K."/>
            <person name="Wedrychowicz H."/>
        </authorList>
    </citation>
    <scope>NUCLEOTIDE SEQUENCE [LARGE SCALE GENOMIC DNA]</scope>
    <source>
        <strain evidence="7 8">DSM 14828</strain>
    </source>
</reference>
<organism evidence="7 8">
    <name type="scientific">Alkalibacter saccharofermentans DSM 14828</name>
    <dbReference type="NCBI Taxonomy" id="1120975"/>
    <lineage>
        <taxon>Bacteria</taxon>
        <taxon>Bacillati</taxon>
        <taxon>Bacillota</taxon>
        <taxon>Clostridia</taxon>
        <taxon>Eubacteriales</taxon>
        <taxon>Eubacteriaceae</taxon>
        <taxon>Alkalibacter</taxon>
    </lineage>
</organism>
<dbReference type="InterPro" id="IPR052155">
    <property type="entry name" value="Biofilm_reg_signaling"/>
</dbReference>
<evidence type="ECO:0000256" key="2">
    <source>
        <dbReference type="SAM" id="Phobius"/>
    </source>
</evidence>
<gene>
    <name evidence="7" type="ORF">SAMN02746064_01017</name>
</gene>
<feature type="domain" description="PAC" evidence="4">
    <location>
        <begin position="221"/>
        <end position="273"/>
    </location>
</feature>
<dbReference type="OrthoDB" id="9805474at2"/>
<feature type="domain" description="PAC" evidence="4">
    <location>
        <begin position="347"/>
        <end position="399"/>
    </location>
</feature>
<keyword evidence="2" id="KW-0472">Membrane</keyword>
<dbReference type="AlphaFoldDB" id="A0A1M4VJB8"/>
<dbReference type="Gene3D" id="3.30.70.270">
    <property type="match status" value="1"/>
</dbReference>
<dbReference type="NCBIfam" id="TIGR00254">
    <property type="entry name" value="GGDEF"/>
    <property type="match status" value="1"/>
</dbReference>
<feature type="domain" description="PAS" evidence="3">
    <location>
        <begin position="274"/>
        <end position="344"/>
    </location>
</feature>
<feature type="domain" description="GGDEF" evidence="6">
    <location>
        <begin position="431"/>
        <end position="564"/>
    </location>
</feature>
<dbReference type="Gene3D" id="3.20.20.450">
    <property type="entry name" value="EAL domain"/>
    <property type="match status" value="1"/>
</dbReference>
<dbReference type="Gene3D" id="3.30.450.20">
    <property type="entry name" value="PAS domain"/>
    <property type="match status" value="2"/>
</dbReference>
<dbReference type="CDD" id="cd01949">
    <property type="entry name" value="GGDEF"/>
    <property type="match status" value="1"/>
</dbReference>
<feature type="domain" description="EAL" evidence="5">
    <location>
        <begin position="573"/>
        <end position="826"/>
    </location>
</feature>
<dbReference type="InterPro" id="IPR000160">
    <property type="entry name" value="GGDEF_dom"/>
</dbReference>
<dbReference type="SMART" id="SM00086">
    <property type="entry name" value="PAC"/>
    <property type="match status" value="2"/>
</dbReference>
<evidence type="ECO:0000313" key="7">
    <source>
        <dbReference type="EMBL" id="SHE69166.1"/>
    </source>
</evidence>
<dbReference type="InterPro" id="IPR013655">
    <property type="entry name" value="PAS_fold_3"/>
</dbReference>
<dbReference type="PROSITE" id="PS50883">
    <property type="entry name" value="EAL"/>
    <property type="match status" value="1"/>
</dbReference>
<dbReference type="EMBL" id="FQTU01000005">
    <property type="protein sequence ID" value="SHE69166.1"/>
    <property type="molecule type" value="Genomic_DNA"/>
</dbReference>
<keyword evidence="2" id="KW-0812">Transmembrane</keyword>
<feature type="coiled-coil region" evidence="1">
    <location>
        <begin position="118"/>
        <end position="145"/>
    </location>
</feature>
<name>A0A1M4VJB8_9FIRM</name>
<dbReference type="SMART" id="SM00052">
    <property type="entry name" value="EAL"/>
    <property type="match status" value="1"/>
</dbReference>
<keyword evidence="8" id="KW-1185">Reference proteome</keyword>
<feature type="transmembrane region" description="Helical" evidence="2">
    <location>
        <begin position="78"/>
        <end position="100"/>
    </location>
</feature>
<dbReference type="InterPro" id="IPR000700">
    <property type="entry name" value="PAS-assoc_C"/>
</dbReference>
<dbReference type="InterPro" id="IPR001633">
    <property type="entry name" value="EAL_dom"/>
</dbReference>
<dbReference type="InterPro" id="IPR035965">
    <property type="entry name" value="PAS-like_dom_sf"/>
</dbReference>
<evidence type="ECO:0000256" key="1">
    <source>
        <dbReference type="SAM" id="Coils"/>
    </source>
</evidence>
<protein>
    <submittedName>
        <fullName evidence="7">PAS domain S-box-containing protein/diguanylate cyclase (GGDEF) domain-containing protein</fullName>
    </submittedName>
</protein>
<keyword evidence="1" id="KW-0175">Coiled coil</keyword>
<evidence type="ECO:0000259" key="3">
    <source>
        <dbReference type="PROSITE" id="PS50112"/>
    </source>
</evidence>
<dbReference type="CDD" id="cd00130">
    <property type="entry name" value="PAS"/>
    <property type="match status" value="2"/>
</dbReference>